<name>A0A6M3JID6_9ZZZZ</name>
<protein>
    <submittedName>
        <fullName evidence="1">Uncharacterized protein</fullName>
    </submittedName>
</protein>
<organism evidence="1">
    <name type="scientific">viral metagenome</name>
    <dbReference type="NCBI Taxonomy" id="1070528"/>
    <lineage>
        <taxon>unclassified sequences</taxon>
        <taxon>metagenomes</taxon>
        <taxon>organismal metagenomes</taxon>
    </lineage>
</organism>
<proteinExistence type="predicted"/>
<accession>A0A6M3JID6</accession>
<sequence>MSKKIFKSMKSKVLKKEPKKYTAVLVRLVDKKTGKPVTGTVHVDAKAKDANHTPIIVATEIMI</sequence>
<reference evidence="1" key="1">
    <citation type="submission" date="2020-03" db="EMBL/GenBank/DDBJ databases">
        <title>The deep terrestrial virosphere.</title>
        <authorList>
            <person name="Holmfeldt K."/>
            <person name="Nilsson E."/>
            <person name="Simone D."/>
            <person name="Lopez-Fernandez M."/>
            <person name="Wu X."/>
            <person name="de Brujin I."/>
            <person name="Lundin D."/>
            <person name="Andersson A."/>
            <person name="Bertilsson S."/>
            <person name="Dopson M."/>
        </authorList>
    </citation>
    <scope>NUCLEOTIDE SEQUENCE</scope>
    <source>
        <strain evidence="1">MM415A05101</strain>
    </source>
</reference>
<gene>
    <name evidence="1" type="ORF">MM415A05101_0008</name>
</gene>
<dbReference type="EMBL" id="MT141675">
    <property type="protein sequence ID" value="QJA69078.1"/>
    <property type="molecule type" value="Genomic_DNA"/>
</dbReference>
<dbReference type="AlphaFoldDB" id="A0A6M3JID6"/>
<evidence type="ECO:0000313" key="1">
    <source>
        <dbReference type="EMBL" id="QJA69078.1"/>
    </source>
</evidence>